<feature type="domain" description="ORC1/DEAH AAA+ ATPase" evidence="1">
    <location>
        <begin position="92"/>
        <end position="185"/>
    </location>
</feature>
<evidence type="ECO:0000259" key="1">
    <source>
        <dbReference type="Pfam" id="PF13401"/>
    </source>
</evidence>
<dbReference type="InterPro" id="IPR027417">
    <property type="entry name" value="P-loop_NTPase"/>
</dbReference>
<comment type="caution">
    <text evidence="2">The sequence shown here is derived from an EMBL/GenBank/DDBJ whole genome shotgun (WGS) entry which is preliminary data.</text>
</comment>
<dbReference type="Pfam" id="PF13401">
    <property type="entry name" value="AAA_22"/>
    <property type="match status" value="1"/>
</dbReference>
<organism evidence="2 3">
    <name type="scientific">Amycolatopsis alkalitolerans</name>
    <dbReference type="NCBI Taxonomy" id="2547244"/>
    <lineage>
        <taxon>Bacteria</taxon>
        <taxon>Bacillati</taxon>
        <taxon>Actinomycetota</taxon>
        <taxon>Actinomycetes</taxon>
        <taxon>Pseudonocardiales</taxon>
        <taxon>Pseudonocardiaceae</taxon>
        <taxon>Amycolatopsis</taxon>
    </lineage>
</organism>
<dbReference type="AlphaFoldDB" id="A0A5C4M6Q5"/>
<keyword evidence="3" id="KW-1185">Reference proteome</keyword>
<reference evidence="2 3" key="1">
    <citation type="submission" date="2019-06" db="EMBL/GenBank/DDBJ databases">
        <title>Amycolatopsis alkalitolerans sp. nov., isolated from Gastrodia elata Blume.</title>
        <authorList>
            <person name="Narsing Rao M.P."/>
            <person name="Li W.J."/>
        </authorList>
    </citation>
    <scope>NUCLEOTIDE SEQUENCE [LARGE SCALE GENOMIC DNA]</scope>
    <source>
        <strain evidence="2 3">SYSUP0005</strain>
    </source>
</reference>
<dbReference type="SUPFAM" id="SSF52540">
    <property type="entry name" value="P-loop containing nucleoside triphosphate hydrolases"/>
    <property type="match status" value="1"/>
</dbReference>
<dbReference type="Gene3D" id="3.40.50.300">
    <property type="entry name" value="P-loop containing nucleotide triphosphate hydrolases"/>
    <property type="match status" value="1"/>
</dbReference>
<evidence type="ECO:0000313" key="3">
    <source>
        <dbReference type="Proteomes" id="UP000305546"/>
    </source>
</evidence>
<protein>
    <recommendedName>
        <fullName evidence="1">ORC1/DEAH AAA+ ATPase domain-containing protein</fullName>
    </recommendedName>
</protein>
<dbReference type="Proteomes" id="UP000305546">
    <property type="component" value="Unassembled WGS sequence"/>
</dbReference>
<dbReference type="EMBL" id="VDFW01000006">
    <property type="protein sequence ID" value="TNC27314.1"/>
    <property type="molecule type" value="Genomic_DNA"/>
</dbReference>
<sequence>MAAVRWGECCLGCGGARYCLTLTCLSYGGVAVRNQFDGEAESLVMARDIGQIHYHGERRAEALCQVPVTTVYFTDREGPFADLDSWFSDTTGPRVAIIRGEPGSGRTTFANRWVEQHKKDYPDGQFFVRLASGPNGPDRERSALRELLLATGHRPDEIPDSLDGRAGWWRSWTRGKRIALVIDDALTVSQVRSLLPGSGGSAVLVTAAGSLGALRASAPATFIDLVRMPDTAARELLGQLAGTGRLAEDPDIIKRLISICDGSTIALCVVGTMLAERPASWLAAKLSRDERILRELSKNESLSVTVVFDAAYERLPEPARACYEALGAHPGTGDVGPDAVAAVVGMPAEDAIEALEALETARLVTESHGRFLMSGLVRRHARTKAAEPDKLVRNFLGYYLTFVSAAAKTLQPNRVWHRTMLPTVRVPEFPVEQWLDDEAVNLRAAVEEAYRLGELEQVCQFAIALWAYYERGGHTQDLAAVSELGIEASKARGDQLAESVLGAQFGFAHLQRGAAMQAIEASTRATHVGNAEAEATAVETLGLAHLANGEPEVAEGVLRRNLQLARGIGDGRRSALARLHLAKVAPRDEVPSLLDEAAAGLRGEPYNLAKIDLWRGRRLHDEAALRRVLAQGKPRERGEAFMQLAELSEGDTARQHLTEALEIFRERGLTELTVEAETRLAGRD</sequence>
<proteinExistence type="predicted"/>
<dbReference type="PANTHER" id="PTHR47691:SF3">
    <property type="entry name" value="HTH-TYPE TRANSCRIPTIONAL REGULATOR RV0890C-RELATED"/>
    <property type="match status" value="1"/>
</dbReference>
<evidence type="ECO:0000313" key="2">
    <source>
        <dbReference type="EMBL" id="TNC27314.1"/>
    </source>
</evidence>
<gene>
    <name evidence="2" type="ORF">FG385_09535</name>
</gene>
<dbReference type="InterPro" id="IPR049945">
    <property type="entry name" value="AAA_22"/>
</dbReference>
<name>A0A5C4M6Q5_9PSEU</name>
<dbReference type="PANTHER" id="PTHR47691">
    <property type="entry name" value="REGULATOR-RELATED"/>
    <property type="match status" value="1"/>
</dbReference>
<dbReference type="GO" id="GO:0016887">
    <property type="term" value="F:ATP hydrolysis activity"/>
    <property type="evidence" value="ECO:0007669"/>
    <property type="project" value="InterPro"/>
</dbReference>
<accession>A0A5C4M6Q5</accession>
<dbReference type="InterPro" id="IPR011990">
    <property type="entry name" value="TPR-like_helical_dom_sf"/>
</dbReference>
<dbReference type="Gene3D" id="1.25.40.10">
    <property type="entry name" value="Tetratricopeptide repeat domain"/>
    <property type="match status" value="1"/>
</dbReference>